<evidence type="ECO:0000256" key="2">
    <source>
        <dbReference type="SAM" id="Phobius"/>
    </source>
</evidence>
<evidence type="ECO:0008006" key="5">
    <source>
        <dbReference type="Google" id="ProtNLM"/>
    </source>
</evidence>
<dbReference type="EMBL" id="JACHJO010000002">
    <property type="protein sequence ID" value="MBB6118866.1"/>
    <property type="molecule type" value="Genomic_DNA"/>
</dbReference>
<evidence type="ECO:0000313" key="3">
    <source>
        <dbReference type="EMBL" id="MBB6118866.1"/>
    </source>
</evidence>
<dbReference type="RefSeq" id="WP_184287589.1">
    <property type="nucleotide sequence ID" value="NZ_JACHJO010000002.1"/>
</dbReference>
<name>A0A841INL2_9ACTN</name>
<dbReference type="Proteomes" id="UP000536604">
    <property type="component" value="Unassembled WGS sequence"/>
</dbReference>
<organism evidence="3 4">
    <name type="scientific">Nocardiopsis algeriensis</name>
    <dbReference type="NCBI Taxonomy" id="1478215"/>
    <lineage>
        <taxon>Bacteria</taxon>
        <taxon>Bacillati</taxon>
        <taxon>Actinomycetota</taxon>
        <taxon>Actinomycetes</taxon>
        <taxon>Streptosporangiales</taxon>
        <taxon>Nocardiopsidaceae</taxon>
        <taxon>Nocardiopsis</taxon>
    </lineage>
</organism>
<feature type="region of interest" description="Disordered" evidence="1">
    <location>
        <begin position="146"/>
        <end position="208"/>
    </location>
</feature>
<evidence type="ECO:0000313" key="4">
    <source>
        <dbReference type="Proteomes" id="UP000536604"/>
    </source>
</evidence>
<reference evidence="3 4" key="1">
    <citation type="submission" date="2020-08" db="EMBL/GenBank/DDBJ databases">
        <title>Genomic Encyclopedia of Type Strains, Phase III (KMG-III): the genomes of soil and plant-associated and newly described type strains.</title>
        <authorList>
            <person name="Whitman W."/>
        </authorList>
    </citation>
    <scope>NUCLEOTIDE SEQUENCE [LARGE SCALE GENOMIC DNA]</scope>
    <source>
        <strain evidence="3 4">CECT 8712</strain>
    </source>
</reference>
<proteinExistence type="predicted"/>
<feature type="transmembrane region" description="Helical" evidence="2">
    <location>
        <begin position="104"/>
        <end position="125"/>
    </location>
</feature>
<accession>A0A841INL2</accession>
<protein>
    <recommendedName>
        <fullName evidence="5">Tryptophan-associated transmembrane protein</fullName>
    </recommendedName>
</protein>
<feature type="transmembrane region" description="Helical" evidence="2">
    <location>
        <begin position="66"/>
        <end position="84"/>
    </location>
</feature>
<dbReference type="AlphaFoldDB" id="A0A841INL2"/>
<feature type="compositionally biased region" description="Pro residues" evidence="1">
    <location>
        <begin position="152"/>
        <end position="167"/>
    </location>
</feature>
<sequence>MLRHLAGLLAGVALAPVLWIAVAWASGSLPRLVEGEVSFASVASAAVLCLAGFAAAYVAAARISPLAAGASGALLTALALWPAVHPASMGSALSWLNDESSLYPGGPGTGTALLLGALLLFSAAVPSRWRTAVPAAPAAAPEVFGVPEDTEPPAPVPDTVPQPPEVPPTVVVDPSSAGDPNKTTTPFVRDESGTVWAPLNPDAGGETR</sequence>
<keyword evidence="4" id="KW-1185">Reference proteome</keyword>
<keyword evidence="2" id="KW-1133">Transmembrane helix</keyword>
<evidence type="ECO:0000256" key="1">
    <source>
        <dbReference type="SAM" id="MobiDB-lite"/>
    </source>
</evidence>
<gene>
    <name evidence="3" type="ORF">FHS13_000798</name>
</gene>
<feature type="transmembrane region" description="Helical" evidence="2">
    <location>
        <begin position="39"/>
        <end position="59"/>
    </location>
</feature>
<keyword evidence="2" id="KW-0812">Transmembrane</keyword>
<keyword evidence="2" id="KW-0472">Membrane</keyword>
<comment type="caution">
    <text evidence="3">The sequence shown here is derived from an EMBL/GenBank/DDBJ whole genome shotgun (WGS) entry which is preliminary data.</text>
</comment>